<protein>
    <submittedName>
        <fullName evidence="1">Uncharacterized protein</fullName>
    </submittedName>
</protein>
<gene>
    <name evidence="1" type="ORF">KK1_045628</name>
</gene>
<name>A0A151QTB5_CAJCA</name>
<dbReference type="Gene3D" id="2.40.70.10">
    <property type="entry name" value="Acid Proteases"/>
    <property type="match status" value="1"/>
</dbReference>
<feature type="non-terminal residue" evidence="1">
    <location>
        <position position="1"/>
    </location>
</feature>
<evidence type="ECO:0000313" key="1">
    <source>
        <dbReference type="EMBL" id="KYP33512.1"/>
    </source>
</evidence>
<dbReference type="InterPro" id="IPR021109">
    <property type="entry name" value="Peptidase_aspartic_dom_sf"/>
</dbReference>
<accession>A0A151QTB5</accession>
<organism evidence="1 2">
    <name type="scientific">Cajanus cajan</name>
    <name type="common">Pigeon pea</name>
    <name type="synonym">Cajanus indicus</name>
    <dbReference type="NCBI Taxonomy" id="3821"/>
    <lineage>
        <taxon>Eukaryota</taxon>
        <taxon>Viridiplantae</taxon>
        <taxon>Streptophyta</taxon>
        <taxon>Embryophyta</taxon>
        <taxon>Tracheophyta</taxon>
        <taxon>Spermatophyta</taxon>
        <taxon>Magnoliopsida</taxon>
        <taxon>eudicotyledons</taxon>
        <taxon>Gunneridae</taxon>
        <taxon>Pentapetalae</taxon>
        <taxon>rosids</taxon>
        <taxon>fabids</taxon>
        <taxon>Fabales</taxon>
        <taxon>Fabaceae</taxon>
        <taxon>Papilionoideae</taxon>
        <taxon>50 kb inversion clade</taxon>
        <taxon>NPAAA clade</taxon>
        <taxon>indigoferoid/millettioid clade</taxon>
        <taxon>Phaseoleae</taxon>
        <taxon>Cajanus</taxon>
    </lineage>
</organism>
<sequence length="58" mass="6597">GPFKLCYQGLNALDFHNITFHYTGVDFPLPVSNAYITFDNIVCLAMSPRDNIVSKNFR</sequence>
<dbReference type="EMBL" id="KQ484867">
    <property type="protein sequence ID" value="KYP33512.1"/>
    <property type="molecule type" value="Genomic_DNA"/>
</dbReference>
<dbReference type="Proteomes" id="UP000075243">
    <property type="component" value="Unassembled WGS sequence"/>
</dbReference>
<evidence type="ECO:0000313" key="2">
    <source>
        <dbReference type="Proteomes" id="UP000075243"/>
    </source>
</evidence>
<reference evidence="1" key="1">
    <citation type="journal article" date="2012" name="Nat. Biotechnol.">
        <title>Draft genome sequence of pigeonpea (Cajanus cajan), an orphan legume crop of resource-poor farmers.</title>
        <authorList>
            <person name="Varshney R.K."/>
            <person name="Chen W."/>
            <person name="Li Y."/>
            <person name="Bharti A.K."/>
            <person name="Saxena R.K."/>
            <person name="Schlueter J.A."/>
            <person name="Donoghue M.T."/>
            <person name="Azam S."/>
            <person name="Fan G."/>
            <person name="Whaley A.M."/>
            <person name="Farmer A.D."/>
            <person name="Sheridan J."/>
            <person name="Iwata A."/>
            <person name="Tuteja R."/>
            <person name="Penmetsa R.V."/>
            <person name="Wu W."/>
            <person name="Upadhyaya H.D."/>
            <person name="Yang S.P."/>
            <person name="Shah T."/>
            <person name="Saxena K.B."/>
            <person name="Michael T."/>
            <person name="McCombie W.R."/>
            <person name="Yang B."/>
            <person name="Zhang G."/>
            <person name="Yang H."/>
            <person name="Wang J."/>
            <person name="Spillane C."/>
            <person name="Cook D.R."/>
            <person name="May G.D."/>
            <person name="Xu X."/>
            <person name="Jackson S.A."/>
        </authorList>
    </citation>
    <scope>NUCLEOTIDE SEQUENCE [LARGE SCALE GENOMIC DNA]</scope>
</reference>
<proteinExistence type="predicted"/>
<dbReference type="AlphaFoldDB" id="A0A151QTB5"/>
<dbReference type="Gramene" id="C.cajan_43809.t">
    <property type="protein sequence ID" value="C.cajan_43809.t.cds1"/>
    <property type="gene ID" value="C.cajan_43809"/>
</dbReference>
<keyword evidence="2" id="KW-1185">Reference proteome</keyword>